<dbReference type="OrthoDB" id="66726at2759"/>
<evidence type="ECO:0000313" key="5">
    <source>
        <dbReference type="Proteomes" id="UP000027073"/>
    </source>
</evidence>
<dbReference type="EMBL" id="KL198004">
    <property type="protein sequence ID" value="KDQ33105.1"/>
    <property type="molecule type" value="Genomic_DNA"/>
</dbReference>
<dbReference type="Pfam" id="PF13920">
    <property type="entry name" value="zf-C3HC4_3"/>
    <property type="match status" value="1"/>
</dbReference>
<dbReference type="CDD" id="cd16616">
    <property type="entry name" value="mRING-HC-C4C4_Asi1p-like"/>
    <property type="match status" value="1"/>
</dbReference>
<organism evidence="4 5">
    <name type="scientific">Pleurotus ostreatus (strain PC15)</name>
    <name type="common">Oyster mushroom</name>
    <dbReference type="NCBI Taxonomy" id="1137138"/>
    <lineage>
        <taxon>Eukaryota</taxon>
        <taxon>Fungi</taxon>
        <taxon>Dikarya</taxon>
        <taxon>Basidiomycota</taxon>
        <taxon>Agaricomycotina</taxon>
        <taxon>Agaricomycetes</taxon>
        <taxon>Agaricomycetidae</taxon>
        <taxon>Agaricales</taxon>
        <taxon>Pleurotineae</taxon>
        <taxon>Pleurotaceae</taxon>
        <taxon>Pleurotus</taxon>
    </lineage>
</organism>
<keyword evidence="1" id="KW-0862">Zinc</keyword>
<reference evidence="5" key="1">
    <citation type="journal article" date="2014" name="Proc. Natl. Acad. Sci. U.S.A.">
        <title>Extensive sampling of basidiomycete genomes demonstrates inadequacy of the white-rot/brown-rot paradigm for wood decay fungi.</title>
        <authorList>
            <person name="Riley R."/>
            <person name="Salamov A.A."/>
            <person name="Brown D.W."/>
            <person name="Nagy L.G."/>
            <person name="Floudas D."/>
            <person name="Held B.W."/>
            <person name="Levasseur A."/>
            <person name="Lombard V."/>
            <person name="Morin E."/>
            <person name="Otillar R."/>
            <person name="Lindquist E.A."/>
            <person name="Sun H."/>
            <person name="LaButti K.M."/>
            <person name="Schmutz J."/>
            <person name="Jabbour D."/>
            <person name="Luo H."/>
            <person name="Baker S.E."/>
            <person name="Pisabarro A.G."/>
            <person name="Walton J.D."/>
            <person name="Blanchette R.A."/>
            <person name="Henrissat B."/>
            <person name="Martin F."/>
            <person name="Cullen D."/>
            <person name="Hibbett D.S."/>
            <person name="Grigoriev I.V."/>
        </authorList>
    </citation>
    <scope>NUCLEOTIDE SEQUENCE [LARGE SCALE GENOMIC DNA]</scope>
    <source>
        <strain evidence="5">PC15</strain>
    </source>
</reference>
<dbReference type="GO" id="GO:0008270">
    <property type="term" value="F:zinc ion binding"/>
    <property type="evidence" value="ECO:0007669"/>
    <property type="project" value="UniProtKB-KW"/>
</dbReference>
<dbReference type="InParanoid" id="A0A067P1I9"/>
<feature type="compositionally biased region" description="Acidic residues" evidence="2">
    <location>
        <begin position="683"/>
        <end position="692"/>
    </location>
</feature>
<feature type="region of interest" description="Disordered" evidence="2">
    <location>
        <begin position="721"/>
        <end position="744"/>
    </location>
</feature>
<evidence type="ECO:0000259" key="3">
    <source>
        <dbReference type="PROSITE" id="PS50089"/>
    </source>
</evidence>
<dbReference type="Gene3D" id="3.30.40.10">
    <property type="entry name" value="Zinc/RING finger domain, C3HC4 (zinc finger)"/>
    <property type="match status" value="1"/>
</dbReference>
<sequence length="858" mass="94434">MITNISPSSYNLTLSLNISSILTFPSRLLARMRKMDGVLALPHNADDVITSSTFTSLQEAMSATPLPSVNKQQMLARQRPDFQPFPGPWGFFTSGYAAGLLVMAILLHRIQNVVVPPRSSELHQLHRGRNNDHQHSDSNISYGHYMLRRIYSRVLPLDLSRTSTRLAAHLPSLYVLLRMLLLWTLVLLQTADVLNLPHNGEIKQPPAGATGWQAMFDFNSWMWVQKLVVWSSAMEMETICWRTFCSVCAAFCVEALVKGLDGAGVGLTAHMNANTSPFNLVGYAFLLHIYSSPITHVNKYDGLPSRPDKHVVVTIAIPLLQLAQLTIFHILSINKRWAHHRLLPTALSSCLSLTHFHLTLWSHPSPFSPPDKTSTPPSITSYPLLNYIPNIFESLLLATSLLTITLNAITQLLLTGHIDRPLVGLGLNSGLGSSNGGWSWSPPWEEDFSVLLLRVGTASLEATGLRGLGNEVSGVHAPAVAANGTVESENYGSVGLGRMGVVWMQPGTSKNDGPTHKLEGLRRRRVGTARQDRSRTDTHRGLSNEIRSVHSAPGSGPTSGSEPSSWWVPGIGLGAGGVGGDWRWYAELLRFVRGVWDVVKGSVLLAWAMVRRRKVTRSTPRDQRSDMGVSEGSDLRQSRHAAITEDFDTWESDVYAQFLRGDVEDDDDAEWEGSSDDGMISEGEPESNELEDPFSREGSVDPGLETMSLYSDWAALRHPFGQRKSSPLPPAASERESSPVTSTSAETAPVLLAHMTHAGSSPLTRRAYTNLVRGVGSPSEPPTPTSRLNNRPPPDTDDSRRNCVICTVEPRQIICWPCRCLAMCDDCRESMASRSAASKHRCPCCRRTVEGYSRIFIP</sequence>
<dbReference type="PANTHER" id="PTHR22696">
    <property type="entry name" value="E3 UBIQUITIN-PROTEIN LIGASE RNF26"/>
    <property type="match status" value="1"/>
</dbReference>
<feature type="compositionally biased region" description="Basic and acidic residues" evidence="2">
    <location>
        <begin position="530"/>
        <end position="542"/>
    </location>
</feature>
<dbReference type="HOGENOM" id="CLU_021856_0_0_1"/>
<dbReference type="AlphaFoldDB" id="A0A067P1I9"/>
<dbReference type="InterPro" id="IPR001841">
    <property type="entry name" value="Znf_RING"/>
</dbReference>
<gene>
    <name evidence="4" type="ORF">PLEOSDRAFT_1110411</name>
</gene>
<evidence type="ECO:0000313" key="4">
    <source>
        <dbReference type="EMBL" id="KDQ33105.1"/>
    </source>
</evidence>
<feature type="region of interest" description="Disordered" evidence="2">
    <location>
        <begin position="507"/>
        <end position="565"/>
    </location>
</feature>
<feature type="compositionally biased region" description="Acidic residues" evidence="2">
    <location>
        <begin position="665"/>
        <end position="675"/>
    </location>
</feature>
<evidence type="ECO:0000256" key="1">
    <source>
        <dbReference type="PROSITE-ProRule" id="PRU00175"/>
    </source>
</evidence>
<dbReference type="VEuPathDB" id="FungiDB:PLEOSDRAFT_1110411"/>
<dbReference type="PANTHER" id="PTHR22696:SF1">
    <property type="entry name" value="E3 UBIQUITIN-PROTEIN LIGASE RNF26"/>
    <property type="match status" value="1"/>
</dbReference>
<accession>A0A067P1I9</accession>
<dbReference type="InterPro" id="IPR013083">
    <property type="entry name" value="Znf_RING/FYVE/PHD"/>
</dbReference>
<feature type="region of interest" description="Disordered" evidence="2">
    <location>
        <begin position="665"/>
        <end position="703"/>
    </location>
</feature>
<name>A0A067P1I9_PLEO1</name>
<dbReference type="GO" id="GO:0016567">
    <property type="term" value="P:protein ubiquitination"/>
    <property type="evidence" value="ECO:0007669"/>
    <property type="project" value="TreeGrafter"/>
</dbReference>
<feature type="region of interest" description="Disordered" evidence="2">
    <location>
        <begin position="615"/>
        <end position="638"/>
    </location>
</feature>
<keyword evidence="1" id="KW-0863">Zinc-finger</keyword>
<dbReference type="PROSITE" id="PS50089">
    <property type="entry name" value="ZF_RING_2"/>
    <property type="match status" value="1"/>
</dbReference>
<evidence type="ECO:0000256" key="2">
    <source>
        <dbReference type="SAM" id="MobiDB-lite"/>
    </source>
</evidence>
<proteinExistence type="predicted"/>
<dbReference type="GO" id="GO:0006511">
    <property type="term" value="P:ubiquitin-dependent protein catabolic process"/>
    <property type="evidence" value="ECO:0007669"/>
    <property type="project" value="TreeGrafter"/>
</dbReference>
<feature type="compositionally biased region" description="Low complexity" evidence="2">
    <location>
        <begin position="551"/>
        <end position="565"/>
    </location>
</feature>
<keyword evidence="1" id="KW-0479">Metal-binding</keyword>
<dbReference type="Proteomes" id="UP000027073">
    <property type="component" value="Unassembled WGS sequence"/>
</dbReference>
<feature type="domain" description="RING-type" evidence="3">
    <location>
        <begin position="803"/>
        <end position="846"/>
    </location>
</feature>
<feature type="region of interest" description="Disordered" evidence="2">
    <location>
        <begin position="773"/>
        <end position="801"/>
    </location>
</feature>
<protein>
    <recommendedName>
        <fullName evidence="3">RING-type domain-containing protein</fullName>
    </recommendedName>
</protein>
<dbReference type="GO" id="GO:0061630">
    <property type="term" value="F:ubiquitin protein ligase activity"/>
    <property type="evidence" value="ECO:0007669"/>
    <property type="project" value="TreeGrafter"/>
</dbReference>